<keyword evidence="11" id="KW-0677">Repeat</keyword>
<dbReference type="GO" id="GO:0043546">
    <property type="term" value="F:molybdopterin cofactor binding"/>
    <property type="evidence" value="ECO:0007669"/>
    <property type="project" value="InterPro"/>
</dbReference>
<comment type="cofactor">
    <cofactor evidence="1">
        <name>[4Fe-4S] cluster</name>
        <dbReference type="ChEBI" id="CHEBI:49883"/>
    </cofactor>
</comment>
<dbReference type="Gene3D" id="3.90.1670.10">
    <property type="entry name" value="FdhE-like domain"/>
    <property type="match status" value="1"/>
</dbReference>
<name>A0A0A2VYP1_BEABA</name>
<evidence type="ECO:0000259" key="19">
    <source>
        <dbReference type="PROSITE" id="PS51379"/>
    </source>
</evidence>
<dbReference type="SUPFAM" id="SSF50692">
    <property type="entry name" value="ADC-like"/>
    <property type="match status" value="1"/>
</dbReference>
<feature type="domain" description="4Fe-4S ferredoxin-type" evidence="19">
    <location>
        <begin position="884"/>
        <end position="913"/>
    </location>
</feature>
<dbReference type="InterPro" id="IPR006655">
    <property type="entry name" value="Mopterin_OxRdtase_prok_CS"/>
</dbReference>
<evidence type="ECO:0000256" key="10">
    <source>
        <dbReference type="ARBA" id="ARBA00022723"/>
    </source>
</evidence>
<dbReference type="CDD" id="cd02792">
    <property type="entry name" value="MopB_CT_Formate-Dh-Na-like"/>
    <property type="match status" value="1"/>
</dbReference>
<evidence type="ECO:0000256" key="8">
    <source>
        <dbReference type="ARBA" id="ARBA00022490"/>
    </source>
</evidence>
<evidence type="ECO:0000256" key="18">
    <source>
        <dbReference type="ARBA" id="ARBA00023136"/>
    </source>
</evidence>
<dbReference type="InterPro" id="IPR009010">
    <property type="entry name" value="Asp_de-COase-like_dom_sf"/>
</dbReference>
<dbReference type="InterPro" id="IPR038384">
    <property type="entry name" value="Formate_DH_C_sf"/>
</dbReference>
<evidence type="ECO:0000256" key="1">
    <source>
        <dbReference type="ARBA" id="ARBA00001966"/>
    </source>
</evidence>
<dbReference type="PROSITE" id="PS00198">
    <property type="entry name" value="4FE4S_FER_1"/>
    <property type="match status" value="1"/>
</dbReference>
<dbReference type="InterPro" id="IPR024064">
    <property type="entry name" value="FdhE-like_sf"/>
</dbReference>
<evidence type="ECO:0000256" key="2">
    <source>
        <dbReference type="ARBA" id="ARBA00004236"/>
    </source>
</evidence>
<keyword evidence="7" id="KW-0004">4Fe-4S</keyword>
<dbReference type="Pfam" id="PF13247">
    <property type="entry name" value="Fer4_11"/>
    <property type="match status" value="1"/>
</dbReference>
<dbReference type="FunFam" id="2.40.40.20:FF:000017">
    <property type="entry name" value="Formate dehydrogenase, alpha subunit"/>
    <property type="match status" value="1"/>
</dbReference>
<dbReference type="InterPro" id="IPR006656">
    <property type="entry name" value="Mopterin_OxRdtase"/>
</dbReference>
<evidence type="ECO:0000256" key="13">
    <source>
        <dbReference type="ARBA" id="ARBA00022982"/>
    </source>
</evidence>
<dbReference type="GO" id="GO:0047111">
    <property type="term" value="F:formate dehydrogenase (cytochrome-c-553) activity"/>
    <property type="evidence" value="ECO:0007669"/>
    <property type="project" value="InterPro"/>
</dbReference>
<evidence type="ECO:0000256" key="6">
    <source>
        <dbReference type="ARBA" id="ARBA00022475"/>
    </source>
</evidence>
<dbReference type="Pfam" id="PF00384">
    <property type="entry name" value="Molybdopterin"/>
    <property type="match status" value="1"/>
</dbReference>
<dbReference type="PANTHER" id="PTHR43598">
    <property type="entry name" value="TUNGSTEN-CONTAINING FORMYLMETHANOFURAN DEHYDROGENASE 2 SUBUNIT B"/>
    <property type="match status" value="1"/>
</dbReference>
<comment type="similarity">
    <text evidence="4">Belongs to the prokaryotic molybdopterin-containing oxidoreductase family.</text>
</comment>
<dbReference type="InterPro" id="IPR006657">
    <property type="entry name" value="MoPterin_dinucl-bd_dom"/>
</dbReference>
<dbReference type="GO" id="GO:0005886">
    <property type="term" value="C:plasma membrane"/>
    <property type="evidence" value="ECO:0007669"/>
    <property type="project" value="UniProtKB-SubCell"/>
</dbReference>
<comment type="caution">
    <text evidence="20">The sequence shown here is derived from an EMBL/GenBank/DDBJ whole genome shotgun (WGS) entry which is preliminary data.</text>
</comment>
<dbReference type="Pfam" id="PF24859">
    <property type="entry name" value="FdhE_central"/>
    <property type="match status" value="1"/>
</dbReference>
<dbReference type="GO" id="GO:0015944">
    <property type="term" value="P:formate oxidation"/>
    <property type="evidence" value="ECO:0007669"/>
    <property type="project" value="InterPro"/>
</dbReference>
<dbReference type="FunFam" id="3.40.50.740:FF:000007">
    <property type="entry name" value="Formate dehydrogenase, alpha subunit, selenocysteine-containing"/>
    <property type="match status" value="1"/>
</dbReference>
<dbReference type="HOGENOM" id="CLU_254913_0_0_1"/>
<keyword evidence="15" id="KW-0560">Oxidoreductase</keyword>
<dbReference type="InterPro" id="IPR006452">
    <property type="entry name" value="Formate_DH_accessory"/>
</dbReference>
<dbReference type="Proteomes" id="UP000030106">
    <property type="component" value="Unassembled WGS sequence"/>
</dbReference>
<dbReference type="Pfam" id="PF04216">
    <property type="entry name" value="FdhE_N"/>
    <property type="match status" value="1"/>
</dbReference>
<evidence type="ECO:0000313" key="21">
    <source>
        <dbReference type="Proteomes" id="UP000030106"/>
    </source>
</evidence>
<dbReference type="InterPro" id="IPR056797">
    <property type="entry name" value="FdhE_central"/>
</dbReference>
<keyword evidence="18" id="KW-0472">Membrane</keyword>
<dbReference type="InterPro" id="IPR056796">
    <property type="entry name" value="FdhE_C"/>
</dbReference>
<keyword evidence="9" id="KW-0812">Transmembrane</keyword>
<organism evidence="20 21">
    <name type="scientific">Beauveria bassiana D1-5</name>
    <dbReference type="NCBI Taxonomy" id="1245745"/>
    <lineage>
        <taxon>Eukaryota</taxon>
        <taxon>Fungi</taxon>
        <taxon>Dikarya</taxon>
        <taxon>Ascomycota</taxon>
        <taxon>Pezizomycotina</taxon>
        <taxon>Sordariomycetes</taxon>
        <taxon>Hypocreomycetidae</taxon>
        <taxon>Hypocreales</taxon>
        <taxon>Cordycipitaceae</taxon>
        <taxon>Beauveria</taxon>
    </lineage>
</organism>
<dbReference type="CDD" id="cd16341">
    <property type="entry name" value="FdhE"/>
    <property type="match status" value="1"/>
</dbReference>
<dbReference type="SUPFAM" id="SSF53706">
    <property type="entry name" value="Formate dehydrogenase/DMSO reductase, domains 1-3"/>
    <property type="match status" value="1"/>
</dbReference>
<evidence type="ECO:0000256" key="12">
    <source>
        <dbReference type="ARBA" id="ARBA00022764"/>
    </source>
</evidence>
<reference evidence="20 21" key="1">
    <citation type="submission" date="2012-10" db="EMBL/GenBank/DDBJ databases">
        <title>Genome sequencing and analysis of entomopathogenic fungi Beauveria bassiana D1-5.</title>
        <authorList>
            <person name="Li Q."/>
            <person name="Wang L."/>
            <person name="Zhang Z."/>
            <person name="Wang Q."/>
            <person name="Ren J."/>
            <person name="Wang M."/>
            <person name="Xu W."/>
            <person name="Wang J."/>
            <person name="Lu Y."/>
            <person name="Du Q."/>
            <person name="Sun Z."/>
        </authorList>
    </citation>
    <scope>NUCLEOTIDE SEQUENCE [LARGE SCALE GENOMIC DNA]</scope>
    <source>
        <strain evidence="20 21">D1-5</strain>
    </source>
</reference>
<dbReference type="FunFam" id="3.40.228.10:FF:000011">
    <property type="entry name" value="Formate dehydrogenase-N subunit alpha"/>
    <property type="match status" value="1"/>
</dbReference>
<dbReference type="NCBIfam" id="NF002925">
    <property type="entry name" value="PRK03564.1"/>
    <property type="match status" value="1"/>
</dbReference>
<dbReference type="GO" id="GO:0030151">
    <property type="term" value="F:molybdenum ion binding"/>
    <property type="evidence" value="ECO:0007669"/>
    <property type="project" value="TreeGrafter"/>
</dbReference>
<evidence type="ECO:0000313" key="20">
    <source>
        <dbReference type="EMBL" id="KGQ13021.1"/>
    </source>
</evidence>
<dbReference type="EMBL" id="ANFO01000065">
    <property type="protein sequence ID" value="KGQ13021.1"/>
    <property type="molecule type" value="Genomic_DNA"/>
</dbReference>
<dbReference type="NCBIfam" id="TIGR01553">
    <property type="entry name" value="formate-DH-alph"/>
    <property type="match status" value="1"/>
</dbReference>
<keyword evidence="14" id="KW-1133">Transmembrane helix</keyword>
<dbReference type="PROSITE" id="PS00932">
    <property type="entry name" value="MOLYBDOPTERIN_PROK_3"/>
    <property type="match status" value="1"/>
</dbReference>
<evidence type="ECO:0000256" key="3">
    <source>
        <dbReference type="ARBA" id="ARBA00004496"/>
    </source>
</evidence>
<gene>
    <name evidence="20" type="ORF">BBAD15_g1269</name>
</gene>
<dbReference type="Pfam" id="PF01568">
    <property type="entry name" value="Molydop_binding"/>
    <property type="match status" value="1"/>
</dbReference>
<dbReference type="GO" id="GO:0009055">
    <property type="term" value="F:electron transfer activity"/>
    <property type="evidence" value="ECO:0007669"/>
    <property type="project" value="InterPro"/>
</dbReference>
<evidence type="ECO:0000256" key="14">
    <source>
        <dbReference type="ARBA" id="ARBA00022989"/>
    </source>
</evidence>
<keyword evidence="6" id="KW-1003">Cell membrane</keyword>
<dbReference type="STRING" id="1245745.A0A0A2VYP1"/>
<dbReference type="InterPro" id="IPR006470">
    <property type="entry name" value="Formate_DH_bsu_Proteobacteria"/>
</dbReference>
<dbReference type="InterPro" id="IPR015246">
    <property type="entry name" value="Formate_DH_TM"/>
</dbReference>
<protein>
    <submittedName>
        <fullName evidence="20">Formate dehydrogenase-O major subunit</fullName>
    </submittedName>
</protein>
<dbReference type="SUPFAM" id="SSF54862">
    <property type="entry name" value="4Fe-4S ferredoxins"/>
    <property type="match status" value="1"/>
</dbReference>
<comment type="subcellular location">
    <subcellularLocation>
        <location evidence="2">Cell membrane</location>
    </subcellularLocation>
    <subcellularLocation>
        <location evidence="3">Cytoplasm</location>
    </subcellularLocation>
</comment>
<evidence type="ECO:0000256" key="4">
    <source>
        <dbReference type="ARBA" id="ARBA00010312"/>
    </source>
</evidence>
<evidence type="ECO:0000256" key="16">
    <source>
        <dbReference type="ARBA" id="ARBA00023004"/>
    </source>
</evidence>
<dbReference type="FunFam" id="3.90.1670.10:FF:000001">
    <property type="entry name" value="Protein FdhE"/>
    <property type="match status" value="1"/>
</dbReference>
<dbReference type="SUPFAM" id="SSF144020">
    <property type="entry name" value="FdhE-like"/>
    <property type="match status" value="1"/>
</dbReference>
<dbReference type="InterPro" id="IPR006443">
    <property type="entry name" value="Formate-DH-alph_fdnG"/>
</dbReference>
<evidence type="ECO:0000256" key="11">
    <source>
        <dbReference type="ARBA" id="ARBA00022737"/>
    </source>
</evidence>
<keyword evidence="13" id="KW-0249">Electron transport</keyword>
<dbReference type="PROSITE" id="PS51379">
    <property type="entry name" value="4FE4S_FER_2"/>
    <property type="match status" value="3"/>
</dbReference>
<dbReference type="NCBIfam" id="TIGR01562">
    <property type="entry name" value="FdhE"/>
    <property type="match status" value="1"/>
</dbReference>
<dbReference type="GO" id="GO:0051539">
    <property type="term" value="F:4 iron, 4 sulfur cluster binding"/>
    <property type="evidence" value="ECO:0007669"/>
    <property type="project" value="UniProtKB-KW"/>
</dbReference>
<keyword evidence="16" id="KW-0408">Iron</keyword>
<dbReference type="Pfam" id="PF24860">
    <property type="entry name" value="FdhE_C"/>
    <property type="match status" value="1"/>
</dbReference>
<dbReference type="Pfam" id="PF09163">
    <property type="entry name" value="Form-deh_trans"/>
    <property type="match status" value="1"/>
</dbReference>
<dbReference type="GO" id="GO:0008863">
    <property type="term" value="F:formate dehydrogenase (NAD+) activity"/>
    <property type="evidence" value="ECO:0007669"/>
    <property type="project" value="InterPro"/>
</dbReference>
<dbReference type="Gene3D" id="1.20.5.480">
    <property type="entry name" value="Single helix bin"/>
    <property type="match status" value="1"/>
</dbReference>
<dbReference type="PANTHER" id="PTHR43598:SF1">
    <property type="entry name" value="FORMATE DEHYDROGENASE-O MAJOR SUBUNIT"/>
    <property type="match status" value="1"/>
</dbReference>
<dbReference type="Gene3D" id="3.30.70.20">
    <property type="match status" value="2"/>
</dbReference>
<dbReference type="HAMAP" id="MF_00611">
    <property type="entry name" value="FdeH"/>
    <property type="match status" value="1"/>
</dbReference>
<keyword evidence="8" id="KW-0963">Cytoplasm</keyword>
<dbReference type="CDD" id="cd10558">
    <property type="entry name" value="FDH-N"/>
    <property type="match status" value="1"/>
</dbReference>
<proteinExistence type="inferred from homology"/>
<dbReference type="NCBIfam" id="TIGR01582">
    <property type="entry name" value="FDH-beta"/>
    <property type="match status" value="1"/>
</dbReference>
<keyword evidence="12" id="KW-0574">Periplasm</keyword>
<evidence type="ECO:0000256" key="17">
    <source>
        <dbReference type="ARBA" id="ARBA00023014"/>
    </source>
</evidence>
<accession>A0A0A2VYP1</accession>
<keyword evidence="5" id="KW-0813">Transport</keyword>
<dbReference type="InterPro" id="IPR017896">
    <property type="entry name" value="4Fe4S_Fe-S-bd"/>
</dbReference>
<dbReference type="GO" id="GO:0032991">
    <property type="term" value="C:protein-containing complex"/>
    <property type="evidence" value="ECO:0007669"/>
    <property type="project" value="UniProtKB-ARBA"/>
</dbReference>
<dbReference type="GO" id="GO:0005737">
    <property type="term" value="C:cytoplasm"/>
    <property type="evidence" value="ECO:0007669"/>
    <property type="project" value="UniProtKB-SubCell"/>
</dbReference>
<feature type="domain" description="4Fe-4S ferredoxin-type" evidence="19">
    <location>
        <begin position="790"/>
        <end position="818"/>
    </location>
</feature>
<dbReference type="InterPro" id="IPR017900">
    <property type="entry name" value="4Fe4S_Fe_S_CS"/>
</dbReference>
<keyword evidence="10" id="KW-0479">Metal-binding</keyword>
<sequence>MEAKIHNGAKLIVIDPRFTRTASVADFYTPIRSGTDIAFLSGVLLYLINNNKFNREYVESYTNANLIVREDFGFDDGLFTGYDAANRKYDKTTWNYELDEEGFAKRDLTLQHPRCVWNLLKEHISRYTPDVVTSICGTPKEDFLKVCEYIAETSVADKTASFLYALGWTQHSIGAQNIRTMAMIQLLLGNMGMAGGGVNALRGHSNIQGLTDLGLLSTSLPGYMNLPSEKQVDIDSYLAANTPKPLLKGQVNYWGNYPKFFVSMMKAFFGDKATKENSWGYDWLPKWDKSYDVLQYFEMMSQGKVNGYLCQGFNPVASFPNKNKVVASLSKLKFLVTIDPLNTETSNFWQNHGEMNDVDPSQIQTEVFRLPSTCFAEENGSIVNSGRWLQWHWKGADAPGEALNDGEILSGIFTRLRNMYERDGGKVPEQVLNMTWKYLTPDNPAPEEVAMESNGKALADLIDPATGAVLVKKGQQLSSFAQLRDDGTTSSGCWIFAGSWTPDGNQMARRDNADPSGLGNTLGWAWAWPLNRRILYNRASADPSGKPWDEKRRLISWDGAKWGGIDVPDYSTAAPDSGVGPFIMQPEGLGRLFALDKMAEGPFPEHYEPFETPLGTNPLHPNVVSNPAARVFKDDLEAMGKHDKFPYVGTTYRLTEHFHYWTKHALLNAIAQPEQFVEIGEKLANKLGIAHGDTVKVSSNRGYIKAKAVVTKRIRTLDVHGQKVDTIGIPIHWGYEGVAKKGFIANTLTPFVGDANTQTPEFKAFLDIIRRSATNGFTPAPQARDHQQEVAKLIDVTTCIGCKACQVACSEWNDIRDEVGHNVGMYDNPADLTAKSWTVMRFSEVEQNDKLEWLIRKDGCMHCADPGCLKACPSEGAIIQYANGIVDFQSEQCIGCGYCIAGCPFDVPRLNPEDNRVYKCTLCVDRVTVGQEPACVKTCPTGAIHFGSKEDMKTLAGERVAELKTRGYDNAGLYDPAGVGGTHVMYVLHHADKPTLYHGLPENPSISPTVKFWKGVWKPLAAIGFAATFAASVFHYVGVGPNRADEEDDNLHHDDDERAGTHQPLDHRLLLRAGGEMRVLGGDYFPGAAADQLEKSEKRTAEVIPPLLFPRLKNLYNRRAERLRELAASNPLGDYLRFAALIAHAQEVVLYDHPLEMDLTALIAEAAKTGKPPLDIHVLPRDPHWQRLLQSLIAELKPEMDGPALAVIENLEKASSQELEEMATALFNADFALVSSDKAPFIWAALSLYWAQMATLIPGKAKAEYGEQRQFCPVCGSIPVSSMVHIGTTNGLRYLHCNLCETEWHVVRVKCSNCEQTRDLNYWSLDSEQAAIKAESCGDCGTYLKILYQEKDPKVEAVADDLASLVLDARMEQEGFARSSINPFLFPGEGE</sequence>
<evidence type="ECO:0000256" key="5">
    <source>
        <dbReference type="ARBA" id="ARBA00022448"/>
    </source>
</evidence>
<feature type="domain" description="4Fe-4S ferredoxin-type" evidence="19">
    <location>
        <begin position="851"/>
        <end position="883"/>
    </location>
</feature>
<evidence type="ECO:0000256" key="7">
    <source>
        <dbReference type="ARBA" id="ARBA00022485"/>
    </source>
</evidence>
<dbReference type="InterPro" id="IPR056774">
    <property type="entry name" value="FdhE_N"/>
</dbReference>
<dbReference type="GO" id="GO:0009061">
    <property type="term" value="P:anaerobic respiration"/>
    <property type="evidence" value="ECO:0007669"/>
    <property type="project" value="TreeGrafter"/>
</dbReference>
<evidence type="ECO:0000256" key="9">
    <source>
        <dbReference type="ARBA" id="ARBA00022692"/>
    </source>
</evidence>
<evidence type="ECO:0000256" key="15">
    <source>
        <dbReference type="ARBA" id="ARBA00023002"/>
    </source>
</evidence>
<dbReference type="Gene3D" id="3.40.50.740">
    <property type="match status" value="1"/>
</dbReference>
<keyword evidence="17" id="KW-0411">Iron-sulfur</keyword>
<dbReference type="FunFam" id="1.20.5.480:FF:000001">
    <property type="entry name" value="Formate dehydrogenase iron-sulfur subunit"/>
    <property type="match status" value="1"/>
</dbReference>
<dbReference type="Gene3D" id="3.40.228.10">
    <property type="entry name" value="Dimethylsulfoxide Reductase, domain 2"/>
    <property type="match status" value="2"/>
</dbReference>
<dbReference type="Gene3D" id="2.40.40.20">
    <property type="match status" value="1"/>
</dbReference>